<protein>
    <recommendedName>
        <fullName evidence="2 5">Cell shape-determining protein MreC</fullName>
    </recommendedName>
    <alternativeName>
        <fullName evidence="4 5">Cell shape protein MreC</fullName>
    </alternativeName>
</protein>
<dbReference type="PANTHER" id="PTHR34138:SF1">
    <property type="entry name" value="CELL SHAPE-DETERMINING PROTEIN MREC"/>
    <property type="match status" value="1"/>
</dbReference>
<proteinExistence type="inferred from homology"/>
<accession>K9EEN7</accession>
<dbReference type="EMBL" id="AGXA01000003">
    <property type="protein sequence ID" value="EKU94316.1"/>
    <property type="molecule type" value="Genomic_DNA"/>
</dbReference>
<feature type="coiled-coil region" evidence="6">
    <location>
        <begin position="68"/>
        <end position="112"/>
    </location>
</feature>
<feature type="region of interest" description="Disordered" evidence="7">
    <location>
        <begin position="285"/>
        <end position="327"/>
    </location>
</feature>
<comment type="function">
    <text evidence="5">Involved in formation and maintenance of cell shape.</text>
</comment>
<comment type="caution">
    <text evidence="9">The sequence shown here is derived from an EMBL/GenBank/DDBJ whole genome shotgun (WGS) entry which is preliminary data.</text>
</comment>
<dbReference type="RefSeq" id="WP_003776325.1">
    <property type="nucleotide sequence ID" value="NZ_JH992957.1"/>
</dbReference>
<name>K9EEN7_9LACT</name>
<feature type="domain" description="Rod shape-determining protein MreC beta-barrel core" evidence="8">
    <location>
        <begin position="122"/>
        <end position="277"/>
    </location>
</feature>
<evidence type="ECO:0000256" key="3">
    <source>
        <dbReference type="ARBA" id="ARBA00022960"/>
    </source>
</evidence>
<comment type="similarity">
    <text evidence="1 5">Belongs to the MreC family.</text>
</comment>
<dbReference type="InterPro" id="IPR042175">
    <property type="entry name" value="Cell/Rod_MreC_2"/>
</dbReference>
<keyword evidence="10" id="KW-1185">Reference proteome</keyword>
<dbReference type="InterPro" id="IPR007221">
    <property type="entry name" value="MreC"/>
</dbReference>
<evidence type="ECO:0000256" key="6">
    <source>
        <dbReference type="SAM" id="Coils"/>
    </source>
</evidence>
<organism evidence="9 10">
    <name type="scientific">Alloiococcus otitis ATCC 51267</name>
    <dbReference type="NCBI Taxonomy" id="883081"/>
    <lineage>
        <taxon>Bacteria</taxon>
        <taxon>Bacillati</taxon>
        <taxon>Bacillota</taxon>
        <taxon>Bacilli</taxon>
        <taxon>Lactobacillales</taxon>
        <taxon>Carnobacteriaceae</taxon>
        <taxon>Alloiococcus</taxon>
    </lineage>
</organism>
<evidence type="ECO:0000256" key="5">
    <source>
        <dbReference type="PIRNR" id="PIRNR038471"/>
    </source>
</evidence>
<evidence type="ECO:0000256" key="2">
    <source>
        <dbReference type="ARBA" id="ARBA00013855"/>
    </source>
</evidence>
<dbReference type="PIRSF" id="PIRSF038471">
    <property type="entry name" value="MreC"/>
    <property type="match status" value="1"/>
</dbReference>
<sequence length="327" mass="35782">MNRFFTNKKLIGLLIGVIVFISLITLSLNSSASGPIQGFGNDVTAFFGQAFSKPMNAITTAFDSVEDIENSFEENQALRRQVDQVYEKDAEINNLREENEQLKEELNLDESLSDYTTLSANVISRNPDRWVDNLIIDVGSSDGISQNMAVMSQNGLLGVITEVNQASSKVTLITNIEATSNRVSAQIVSDEAEDEAIYGVVSDYLVDDNELLMTQITSDEGIEEGDLVTTSGLGGLFPSGLVIGRVTEVALDNQGLGHIVHIEPETNFNTTKFVTVIDRQAESIFLEDEADQGNPEDEEDPDNLEDDVDQDNSEEADPDQAQESEEG</sequence>
<dbReference type="InterPro" id="IPR042177">
    <property type="entry name" value="Cell/Rod_1"/>
</dbReference>
<keyword evidence="3 5" id="KW-0133">Cell shape</keyword>
<evidence type="ECO:0000259" key="8">
    <source>
        <dbReference type="Pfam" id="PF04085"/>
    </source>
</evidence>
<dbReference type="eggNOG" id="COG1792">
    <property type="taxonomic scope" value="Bacteria"/>
</dbReference>
<dbReference type="Proteomes" id="UP000009875">
    <property type="component" value="Unassembled WGS sequence"/>
</dbReference>
<dbReference type="GO" id="GO:0005886">
    <property type="term" value="C:plasma membrane"/>
    <property type="evidence" value="ECO:0007669"/>
    <property type="project" value="TreeGrafter"/>
</dbReference>
<dbReference type="Gene3D" id="2.40.10.340">
    <property type="entry name" value="Rod shape-determining protein MreC, domain 1"/>
    <property type="match status" value="1"/>
</dbReference>
<dbReference type="HOGENOM" id="CLU_042663_1_1_9"/>
<evidence type="ECO:0000313" key="9">
    <source>
        <dbReference type="EMBL" id="EKU94316.1"/>
    </source>
</evidence>
<dbReference type="Pfam" id="PF04085">
    <property type="entry name" value="MreC"/>
    <property type="match status" value="1"/>
</dbReference>
<dbReference type="OrthoDB" id="9792313at2"/>
<reference evidence="9 10" key="1">
    <citation type="submission" date="2012-09" db="EMBL/GenBank/DDBJ databases">
        <title>The Genome Sequence of Alloiococcus otitis ATCC 51267.</title>
        <authorList>
            <consortium name="The Broad Institute Genome Sequencing Platform"/>
            <person name="Earl A."/>
            <person name="Ward D."/>
            <person name="Feldgarden M."/>
            <person name="Gevers D."/>
            <person name="Huys G."/>
            <person name="Walker B."/>
            <person name="Young S.K."/>
            <person name="Zeng Q."/>
            <person name="Gargeya S."/>
            <person name="Fitzgerald M."/>
            <person name="Haas B."/>
            <person name="Abouelleil A."/>
            <person name="Alvarado L."/>
            <person name="Arachchi H.M."/>
            <person name="Berlin A.M."/>
            <person name="Chapman S.B."/>
            <person name="Goldberg J."/>
            <person name="Griggs A."/>
            <person name="Gujja S."/>
            <person name="Hansen M."/>
            <person name="Howarth C."/>
            <person name="Imamovic A."/>
            <person name="Larimer J."/>
            <person name="McCowen C."/>
            <person name="Montmayeur A."/>
            <person name="Murphy C."/>
            <person name="Neiman D."/>
            <person name="Pearson M."/>
            <person name="Priest M."/>
            <person name="Roberts A."/>
            <person name="Saif S."/>
            <person name="Shea T."/>
            <person name="Sisk P."/>
            <person name="Sykes S."/>
            <person name="Wortman J."/>
            <person name="Nusbaum C."/>
            <person name="Birren B."/>
        </authorList>
    </citation>
    <scope>NUCLEOTIDE SEQUENCE [LARGE SCALE GENOMIC DNA]</scope>
    <source>
        <strain evidence="9 10">ATCC 51267</strain>
    </source>
</reference>
<gene>
    <name evidence="9" type="ORF">HMPREF9698_00144</name>
</gene>
<dbReference type="Gene3D" id="2.40.10.350">
    <property type="entry name" value="Rod shape-determining protein MreC, domain 2"/>
    <property type="match status" value="1"/>
</dbReference>
<evidence type="ECO:0000256" key="7">
    <source>
        <dbReference type="SAM" id="MobiDB-lite"/>
    </source>
</evidence>
<keyword evidence="6" id="KW-0175">Coiled coil</keyword>
<dbReference type="PANTHER" id="PTHR34138">
    <property type="entry name" value="CELL SHAPE-DETERMINING PROTEIN MREC"/>
    <property type="match status" value="1"/>
</dbReference>
<dbReference type="NCBIfam" id="TIGR00219">
    <property type="entry name" value="mreC"/>
    <property type="match status" value="1"/>
</dbReference>
<dbReference type="AlphaFoldDB" id="K9EEN7"/>
<dbReference type="PATRIC" id="fig|883081.3.peg.147"/>
<evidence type="ECO:0000313" key="10">
    <source>
        <dbReference type="Proteomes" id="UP000009875"/>
    </source>
</evidence>
<evidence type="ECO:0000256" key="4">
    <source>
        <dbReference type="ARBA" id="ARBA00032089"/>
    </source>
</evidence>
<dbReference type="InterPro" id="IPR055342">
    <property type="entry name" value="MreC_beta-barrel_core"/>
</dbReference>
<dbReference type="GO" id="GO:0008360">
    <property type="term" value="P:regulation of cell shape"/>
    <property type="evidence" value="ECO:0007669"/>
    <property type="project" value="UniProtKB-KW"/>
</dbReference>
<dbReference type="STRING" id="883081.HMPREF9698_00144"/>
<evidence type="ECO:0000256" key="1">
    <source>
        <dbReference type="ARBA" id="ARBA00009369"/>
    </source>
</evidence>